<name>A0A2J8PX51_PANTR</name>
<comment type="caution">
    <text evidence="1">The sequence shown here is derived from an EMBL/GenBank/DDBJ whole genome shotgun (WGS) entry which is preliminary data.</text>
</comment>
<reference evidence="1 2" key="1">
    <citation type="submission" date="2017-12" db="EMBL/GenBank/DDBJ databases">
        <title>High-resolution comparative analysis of great ape genomes.</title>
        <authorList>
            <person name="Pollen A."/>
            <person name="Hastie A."/>
            <person name="Hormozdiari F."/>
            <person name="Dougherty M."/>
            <person name="Liu R."/>
            <person name="Chaisson M."/>
            <person name="Hoppe E."/>
            <person name="Hill C."/>
            <person name="Pang A."/>
            <person name="Hillier L."/>
            <person name="Baker C."/>
            <person name="Armstrong J."/>
            <person name="Shendure J."/>
            <person name="Paten B."/>
            <person name="Wilson R."/>
            <person name="Chao H."/>
            <person name="Schneider V."/>
            <person name="Ventura M."/>
            <person name="Kronenberg Z."/>
            <person name="Murali S."/>
            <person name="Gordon D."/>
            <person name="Cantsilieris S."/>
            <person name="Munson K."/>
            <person name="Nelson B."/>
            <person name="Raja A."/>
            <person name="Underwood J."/>
            <person name="Diekhans M."/>
            <person name="Fiddes I."/>
            <person name="Haussler D."/>
            <person name="Eichler E."/>
        </authorList>
    </citation>
    <scope>NUCLEOTIDE SEQUENCE [LARGE SCALE GENOMIC DNA]</scope>
    <source>
        <strain evidence="1">Yerkes chimp pedigree #C0471</strain>
    </source>
</reference>
<protein>
    <submittedName>
        <fullName evidence="1">POR isoform 21</fullName>
    </submittedName>
</protein>
<evidence type="ECO:0000313" key="1">
    <source>
        <dbReference type="EMBL" id="PNI88603.1"/>
    </source>
</evidence>
<dbReference type="AlphaFoldDB" id="A0A2J8PX51"/>
<gene>
    <name evidence="1" type="ORF">CK820_G0052195</name>
</gene>
<accession>A0A2J8PX51</accession>
<dbReference type="Proteomes" id="UP000236370">
    <property type="component" value="Unassembled WGS sequence"/>
</dbReference>
<organism evidence="1 2">
    <name type="scientific">Pan troglodytes</name>
    <name type="common">Chimpanzee</name>
    <dbReference type="NCBI Taxonomy" id="9598"/>
    <lineage>
        <taxon>Eukaryota</taxon>
        <taxon>Metazoa</taxon>
        <taxon>Chordata</taxon>
        <taxon>Craniata</taxon>
        <taxon>Vertebrata</taxon>
        <taxon>Euteleostomi</taxon>
        <taxon>Mammalia</taxon>
        <taxon>Eutheria</taxon>
        <taxon>Euarchontoglires</taxon>
        <taxon>Primates</taxon>
        <taxon>Haplorrhini</taxon>
        <taxon>Catarrhini</taxon>
        <taxon>Hominidae</taxon>
        <taxon>Pan</taxon>
    </lineage>
</organism>
<feature type="non-terminal residue" evidence="1">
    <location>
        <position position="54"/>
    </location>
</feature>
<evidence type="ECO:0000313" key="2">
    <source>
        <dbReference type="Proteomes" id="UP000236370"/>
    </source>
</evidence>
<sequence length="54" mass="6107">MWLPGVNSKDLLCQREQLCGKDEENGEEHHRVLRLPDGDCRGVCQPPVQGRPPL</sequence>
<dbReference type="EMBL" id="NBAG03000123">
    <property type="protein sequence ID" value="PNI88603.1"/>
    <property type="molecule type" value="Genomic_DNA"/>
</dbReference>
<proteinExistence type="predicted"/>